<evidence type="ECO:0000313" key="3">
    <source>
        <dbReference type="EMBL" id="CDW79708.1"/>
    </source>
</evidence>
<accession>A0A078AFL6</accession>
<keyword evidence="4" id="KW-1185">Reference proteome</keyword>
<evidence type="ECO:0000313" key="4">
    <source>
        <dbReference type="Proteomes" id="UP000039865"/>
    </source>
</evidence>
<feature type="region of interest" description="Disordered" evidence="2">
    <location>
        <begin position="1"/>
        <end position="101"/>
    </location>
</feature>
<name>A0A078AFL6_STYLE</name>
<reference evidence="3 4" key="1">
    <citation type="submission" date="2014-06" db="EMBL/GenBank/DDBJ databases">
        <authorList>
            <person name="Swart Estienne"/>
        </authorList>
    </citation>
    <scope>NUCLEOTIDE SEQUENCE [LARGE SCALE GENOMIC DNA]</scope>
    <source>
        <strain evidence="3 4">130c</strain>
    </source>
</reference>
<sequence length="254" mass="29685">MQQQNNTQQTKPLNQQTTATISQDQKLSTSQTSTQSSQQIQMGQNVGKSQLSQDYPQFTEQSFTTPAKNQSQNLLNQSTNSKVQDSAVSQGRQKETEEFKQKQVQYDGDTLFILKKYQINTNESQDKILKSVCRLTLINNQLLTQKEQQNQQLLNKIDENQLIIQKQNDQIVKLQSLQAKEEKQKSFNSQLKLTLDQLKNEFTGFDREVKQYLKAGHNNLLNDFNNFKNTLKNRENQKLSFNEQEFLKYREEYK</sequence>
<feature type="compositionally biased region" description="Polar residues" evidence="2">
    <location>
        <begin position="1"/>
        <end position="21"/>
    </location>
</feature>
<feature type="compositionally biased region" description="Polar residues" evidence="2">
    <location>
        <begin position="82"/>
        <end position="91"/>
    </location>
</feature>
<proteinExistence type="predicted"/>
<dbReference type="InParanoid" id="A0A078AFL6"/>
<feature type="compositionally biased region" description="Low complexity" evidence="2">
    <location>
        <begin position="69"/>
        <end position="81"/>
    </location>
</feature>
<feature type="compositionally biased region" description="Polar residues" evidence="2">
    <location>
        <begin position="46"/>
        <end position="68"/>
    </location>
</feature>
<protein>
    <submittedName>
        <fullName evidence="3">Uncharacterized protein</fullName>
    </submittedName>
</protein>
<organism evidence="3 4">
    <name type="scientific">Stylonychia lemnae</name>
    <name type="common">Ciliate</name>
    <dbReference type="NCBI Taxonomy" id="5949"/>
    <lineage>
        <taxon>Eukaryota</taxon>
        <taxon>Sar</taxon>
        <taxon>Alveolata</taxon>
        <taxon>Ciliophora</taxon>
        <taxon>Intramacronucleata</taxon>
        <taxon>Spirotrichea</taxon>
        <taxon>Stichotrichia</taxon>
        <taxon>Sporadotrichida</taxon>
        <taxon>Oxytrichidae</taxon>
        <taxon>Stylonychinae</taxon>
        <taxon>Stylonychia</taxon>
    </lineage>
</organism>
<evidence type="ECO:0000256" key="1">
    <source>
        <dbReference type="SAM" id="Coils"/>
    </source>
</evidence>
<dbReference type="EMBL" id="CCKQ01008272">
    <property type="protein sequence ID" value="CDW79708.1"/>
    <property type="molecule type" value="Genomic_DNA"/>
</dbReference>
<feature type="compositionally biased region" description="Low complexity" evidence="2">
    <location>
        <begin position="22"/>
        <end position="44"/>
    </location>
</feature>
<feature type="coiled-coil region" evidence="1">
    <location>
        <begin position="139"/>
        <end position="237"/>
    </location>
</feature>
<evidence type="ECO:0000256" key="2">
    <source>
        <dbReference type="SAM" id="MobiDB-lite"/>
    </source>
</evidence>
<dbReference type="AlphaFoldDB" id="A0A078AFL6"/>
<feature type="compositionally biased region" description="Basic and acidic residues" evidence="2">
    <location>
        <begin position="92"/>
        <end position="101"/>
    </location>
</feature>
<gene>
    <name evidence="3" type="primary">Contig13811.g14730</name>
    <name evidence="3" type="ORF">STYLEM_8699</name>
</gene>
<keyword evidence="1" id="KW-0175">Coiled coil</keyword>
<dbReference type="Proteomes" id="UP000039865">
    <property type="component" value="Unassembled WGS sequence"/>
</dbReference>